<dbReference type="InterPro" id="IPR002372">
    <property type="entry name" value="PQQ_rpt_dom"/>
</dbReference>
<dbReference type="PANTHER" id="PTHR34512">
    <property type="entry name" value="CELL SURFACE PROTEIN"/>
    <property type="match status" value="1"/>
</dbReference>
<dbReference type="Pfam" id="PF13360">
    <property type="entry name" value="PQQ_2"/>
    <property type="match status" value="1"/>
</dbReference>
<reference evidence="2" key="1">
    <citation type="journal article" date="2015" name="Nature">
        <title>Complex archaea that bridge the gap between prokaryotes and eukaryotes.</title>
        <authorList>
            <person name="Spang A."/>
            <person name="Saw J.H."/>
            <person name="Jorgensen S.L."/>
            <person name="Zaremba-Niedzwiedzka K."/>
            <person name="Martijn J."/>
            <person name="Lind A.E."/>
            <person name="van Eijk R."/>
            <person name="Schleper C."/>
            <person name="Guy L."/>
            <person name="Ettema T.J."/>
        </authorList>
    </citation>
    <scope>NUCLEOTIDE SEQUENCE</scope>
</reference>
<dbReference type="PANTHER" id="PTHR34512:SF30">
    <property type="entry name" value="OUTER MEMBRANE PROTEIN ASSEMBLY FACTOR BAMB"/>
    <property type="match status" value="1"/>
</dbReference>
<gene>
    <name evidence="2" type="ORF">LCGC14_2455180</name>
</gene>
<dbReference type="SUPFAM" id="SSF50998">
    <property type="entry name" value="Quinoprotein alcohol dehydrogenase-like"/>
    <property type="match status" value="1"/>
</dbReference>
<dbReference type="InterPro" id="IPR011047">
    <property type="entry name" value="Quinoprotein_ADH-like_sf"/>
</dbReference>
<sequence>MRHGMGAIGLAVVLLVGAWAMGSEYPQWRGADRDGKSAETGLLKEWPEGGPKGLWSVEGLGKGYGTVAVAGGTVYVTGLTGRTGTLFAYDLDGKLKWKKDYGSEWSKSGRMSFPGSRTTPTVHDGLVYVHSGMGQLACFDAKSGKKKWAVNTLQQYKGRNINWGISESVLIDGDNAICQPGGPDAAVVAVNKKTGKTVWTSKGL</sequence>
<comment type="caution">
    <text evidence="2">The sequence shown here is derived from an EMBL/GenBank/DDBJ whole genome shotgun (WGS) entry which is preliminary data.</text>
</comment>
<dbReference type="AlphaFoldDB" id="A0A0F9C2I4"/>
<dbReference type="EMBL" id="LAZR01038087">
    <property type="protein sequence ID" value="KKL20467.1"/>
    <property type="molecule type" value="Genomic_DNA"/>
</dbReference>
<dbReference type="InterPro" id="IPR018391">
    <property type="entry name" value="PQQ_b-propeller_rpt"/>
</dbReference>
<accession>A0A0F9C2I4</accession>
<dbReference type="SMART" id="SM00564">
    <property type="entry name" value="PQQ"/>
    <property type="match status" value="2"/>
</dbReference>
<feature type="domain" description="Pyrrolo-quinoline quinone repeat" evidence="1">
    <location>
        <begin position="54"/>
        <end position="200"/>
    </location>
</feature>
<feature type="non-terminal residue" evidence="2">
    <location>
        <position position="204"/>
    </location>
</feature>
<proteinExistence type="predicted"/>
<dbReference type="Gene3D" id="2.130.10.10">
    <property type="entry name" value="YVTN repeat-like/Quinoprotein amine dehydrogenase"/>
    <property type="match status" value="1"/>
</dbReference>
<name>A0A0F9C2I4_9ZZZZ</name>
<organism evidence="2">
    <name type="scientific">marine sediment metagenome</name>
    <dbReference type="NCBI Taxonomy" id="412755"/>
    <lineage>
        <taxon>unclassified sequences</taxon>
        <taxon>metagenomes</taxon>
        <taxon>ecological metagenomes</taxon>
    </lineage>
</organism>
<protein>
    <recommendedName>
        <fullName evidence="1">Pyrrolo-quinoline quinone repeat domain-containing protein</fullName>
    </recommendedName>
</protein>
<evidence type="ECO:0000313" key="2">
    <source>
        <dbReference type="EMBL" id="KKL20467.1"/>
    </source>
</evidence>
<dbReference type="InterPro" id="IPR015943">
    <property type="entry name" value="WD40/YVTN_repeat-like_dom_sf"/>
</dbReference>
<evidence type="ECO:0000259" key="1">
    <source>
        <dbReference type="Pfam" id="PF13360"/>
    </source>
</evidence>